<proteinExistence type="predicted"/>
<dbReference type="AlphaFoldDB" id="A0A392REI4"/>
<keyword evidence="2" id="KW-1185">Reference proteome</keyword>
<dbReference type="EMBL" id="LXQA010219659">
    <property type="protein sequence ID" value="MCI35043.1"/>
    <property type="molecule type" value="Genomic_DNA"/>
</dbReference>
<sequence length="103" mass="11835">MRARFIVPDGAKWSIGSGASIPILNEPWLLNGEWIRSDIPGAHFVSNFNINSLMNLYDKSWNEHTVRQVFSVDIVDKILHTPLISQVDDDRVIWKAKRNGRYS</sequence>
<accession>A0A392REI4</accession>
<feature type="non-terminal residue" evidence="1">
    <location>
        <position position="103"/>
    </location>
</feature>
<evidence type="ECO:0000313" key="1">
    <source>
        <dbReference type="EMBL" id="MCI35043.1"/>
    </source>
</evidence>
<evidence type="ECO:0000313" key="2">
    <source>
        <dbReference type="Proteomes" id="UP000265520"/>
    </source>
</evidence>
<comment type="caution">
    <text evidence="1">The sequence shown here is derived from an EMBL/GenBank/DDBJ whole genome shotgun (WGS) entry which is preliminary data.</text>
</comment>
<name>A0A392REI4_9FABA</name>
<organism evidence="1 2">
    <name type="scientific">Trifolium medium</name>
    <dbReference type="NCBI Taxonomy" id="97028"/>
    <lineage>
        <taxon>Eukaryota</taxon>
        <taxon>Viridiplantae</taxon>
        <taxon>Streptophyta</taxon>
        <taxon>Embryophyta</taxon>
        <taxon>Tracheophyta</taxon>
        <taxon>Spermatophyta</taxon>
        <taxon>Magnoliopsida</taxon>
        <taxon>eudicotyledons</taxon>
        <taxon>Gunneridae</taxon>
        <taxon>Pentapetalae</taxon>
        <taxon>rosids</taxon>
        <taxon>fabids</taxon>
        <taxon>Fabales</taxon>
        <taxon>Fabaceae</taxon>
        <taxon>Papilionoideae</taxon>
        <taxon>50 kb inversion clade</taxon>
        <taxon>NPAAA clade</taxon>
        <taxon>Hologalegina</taxon>
        <taxon>IRL clade</taxon>
        <taxon>Trifolieae</taxon>
        <taxon>Trifolium</taxon>
    </lineage>
</organism>
<protein>
    <submittedName>
        <fullName evidence="1">Uncharacterized protein</fullName>
    </submittedName>
</protein>
<reference evidence="1 2" key="1">
    <citation type="journal article" date="2018" name="Front. Plant Sci.">
        <title>Red Clover (Trifolium pratense) and Zigzag Clover (T. medium) - A Picture of Genomic Similarities and Differences.</title>
        <authorList>
            <person name="Dluhosova J."/>
            <person name="Istvanek J."/>
            <person name="Nedelnik J."/>
            <person name="Repkova J."/>
        </authorList>
    </citation>
    <scope>NUCLEOTIDE SEQUENCE [LARGE SCALE GENOMIC DNA]</scope>
    <source>
        <strain evidence="2">cv. 10/8</strain>
        <tissue evidence="1">Leaf</tissue>
    </source>
</reference>
<dbReference type="Proteomes" id="UP000265520">
    <property type="component" value="Unassembled WGS sequence"/>
</dbReference>